<gene>
    <name evidence="4" type="ORF">DNU06_01315</name>
</gene>
<dbReference type="Gene3D" id="3.40.50.2000">
    <property type="entry name" value="Glycogen Phosphorylase B"/>
    <property type="match status" value="2"/>
</dbReference>
<dbReference type="OrthoDB" id="9801609at2"/>
<sequence length="366" mass="41888">MRIGINTRFLLANKMEGFGWFTYEITKRLVLNHPEHTFYFFFDRPFDAKFIFADNVVPIVLSPQARHPILFRIWFNYSITKALKKYQIDVFFSPDGYLSLRTDVRQIGVIHDLNFEHFPEDIPSAPRKYLKKYFPLFAKKADKIVTVSHYSKQDIVEKYHVEEEKIEVVYNAASPYFKVQTGEVIEKVKQQFTGGAPFLVYVGAIHPRKNIDRLVKAFQLFKQENKSELKLLVVGEKLWSNGKDADKEDEEVLFTGHVNIVVLAEIVGAAQALCLVSYFEGFGIPLVEAMQSGVPVLSGNLTSLPEVCGEAAVYVDPFDVESIKDGMDRIVNDADLRDKNKILGLQQAQKFNWDTSAEQIWSMLIG</sequence>
<dbReference type="PANTHER" id="PTHR46401">
    <property type="entry name" value="GLYCOSYLTRANSFERASE WBBK-RELATED"/>
    <property type="match status" value="1"/>
</dbReference>
<dbReference type="PANTHER" id="PTHR46401:SF2">
    <property type="entry name" value="GLYCOSYLTRANSFERASE WBBK-RELATED"/>
    <property type="match status" value="1"/>
</dbReference>
<feature type="domain" description="Glycosyl transferase family 1" evidence="2">
    <location>
        <begin position="187"/>
        <end position="339"/>
    </location>
</feature>
<proteinExistence type="predicted"/>
<reference evidence="4 5" key="1">
    <citation type="submission" date="2018-06" db="EMBL/GenBank/DDBJ databases">
        <title>The draft genome sequence of Crocinitomix sp. SM1701.</title>
        <authorList>
            <person name="Zhang X."/>
        </authorList>
    </citation>
    <scope>NUCLEOTIDE SEQUENCE [LARGE SCALE GENOMIC DNA]</scope>
    <source>
        <strain evidence="4 5">SM1701</strain>
    </source>
</reference>
<dbReference type="AlphaFoldDB" id="A0A2W1N5S7"/>
<evidence type="ECO:0000256" key="1">
    <source>
        <dbReference type="ARBA" id="ARBA00022679"/>
    </source>
</evidence>
<evidence type="ECO:0000259" key="3">
    <source>
        <dbReference type="Pfam" id="PF13439"/>
    </source>
</evidence>
<evidence type="ECO:0000313" key="4">
    <source>
        <dbReference type="EMBL" id="PZE18501.1"/>
    </source>
</evidence>
<keyword evidence="1 4" id="KW-0808">Transferase</keyword>
<dbReference type="EMBL" id="QKSB01000001">
    <property type="protein sequence ID" value="PZE18501.1"/>
    <property type="molecule type" value="Genomic_DNA"/>
</dbReference>
<protein>
    <submittedName>
        <fullName evidence="4">Glycosyltransferase family 1 protein</fullName>
    </submittedName>
</protein>
<comment type="caution">
    <text evidence="4">The sequence shown here is derived from an EMBL/GenBank/DDBJ whole genome shotgun (WGS) entry which is preliminary data.</text>
</comment>
<dbReference type="SUPFAM" id="SSF53756">
    <property type="entry name" value="UDP-Glycosyltransferase/glycogen phosphorylase"/>
    <property type="match status" value="1"/>
</dbReference>
<dbReference type="GO" id="GO:0016757">
    <property type="term" value="F:glycosyltransferase activity"/>
    <property type="evidence" value="ECO:0007669"/>
    <property type="project" value="InterPro"/>
</dbReference>
<name>A0A2W1N5S7_9FLAO</name>
<dbReference type="Pfam" id="PF00534">
    <property type="entry name" value="Glycos_transf_1"/>
    <property type="match status" value="1"/>
</dbReference>
<dbReference type="Pfam" id="PF13439">
    <property type="entry name" value="Glyco_transf_4"/>
    <property type="match status" value="1"/>
</dbReference>
<organism evidence="4 5">
    <name type="scientific">Putridiphycobacter roseus</name>
    <dbReference type="NCBI Taxonomy" id="2219161"/>
    <lineage>
        <taxon>Bacteria</taxon>
        <taxon>Pseudomonadati</taxon>
        <taxon>Bacteroidota</taxon>
        <taxon>Flavobacteriia</taxon>
        <taxon>Flavobacteriales</taxon>
        <taxon>Crocinitomicaceae</taxon>
        <taxon>Putridiphycobacter</taxon>
    </lineage>
</organism>
<keyword evidence="5" id="KW-1185">Reference proteome</keyword>
<dbReference type="CDD" id="cd03809">
    <property type="entry name" value="GT4_MtfB-like"/>
    <property type="match status" value="1"/>
</dbReference>
<dbReference type="Proteomes" id="UP000249248">
    <property type="component" value="Unassembled WGS sequence"/>
</dbReference>
<accession>A0A2W1N5S7</accession>
<evidence type="ECO:0000313" key="5">
    <source>
        <dbReference type="Proteomes" id="UP000249248"/>
    </source>
</evidence>
<evidence type="ECO:0000259" key="2">
    <source>
        <dbReference type="Pfam" id="PF00534"/>
    </source>
</evidence>
<dbReference type="RefSeq" id="WP_111061401.1">
    <property type="nucleotide sequence ID" value="NZ_JBHUCU010000007.1"/>
</dbReference>
<dbReference type="InterPro" id="IPR028098">
    <property type="entry name" value="Glyco_trans_4-like_N"/>
</dbReference>
<feature type="domain" description="Glycosyltransferase subfamily 4-like N-terminal" evidence="3">
    <location>
        <begin position="17"/>
        <end position="172"/>
    </location>
</feature>
<dbReference type="InterPro" id="IPR001296">
    <property type="entry name" value="Glyco_trans_1"/>
</dbReference>